<accession>A0A177DFM8</accession>
<name>A0A177DFM8_ALTAL</name>
<keyword evidence="3" id="KW-0862">Zinc</keyword>
<dbReference type="EMBL" id="KV441484">
    <property type="protein sequence ID" value="OAG18061.1"/>
    <property type="molecule type" value="Genomic_DNA"/>
</dbReference>
<keyword evidence="2 4" id="KW-0863">Zinc-finger</keyword>
<dbReference type="InterPro" id="IPR001841">
    <property type="entry name" value="Znf_RING"/>
</dbReference>
<dbReference type="KEGG" id="aalt:CC77DRAFT_1022310"/>
<keyword evidence="7" id="KW-1185">Reference proteome</keyword>
<evidence type="ECO:0000313" key="7">
    <source>
        <dbReference type="Proteomes" id="UP000077248"/>
    </source>
</evidence>
<dbReference type="InterPro" id="IPR013083">
    <property type="entry name" value="Znf_RING/FYVE/PHD"/>
</dbReference>
<dbReference type="GO" id="GO:0008270">
    <property type="term" value="F:zinc ion binding"/>
    <property type="evidence" value="ECO:0007669"/>
    <property type="project" value="UniProtKB-KW"/>
</dbReference>
<dbReference type="PROSITE" id="PS50089">
    <property type="entry name" value="ZF_RING_2"/>
    <property type="match status" value="1"/>
</dbReference>
<dbReference type="SUPFAM" id="SSF57850">
    <property type="entry name" value="RING/U-box"/>
    <property type="match status" value="1"/>
</dbReference>
<sequence length="678" mass="76389">MSCSTSTQVVPIGSRRVVFEGLENSQHLHRVSESETPSERSRSSPFSMIIHDDEPMSELWNRIEEHGFQKPLELIIDDVKYREDARKYVVSNHDEVVVVTDDQISTKNTIRLTESLISHANTHHGPDIDFNITPISSSKRAVETNYGFHVSFERTPRMPDDNRLHQLPASLGSYELFSVKAYSSHLPNNICKRGGVFFPMWQREAMWLNFEPKQHKWAVRVFMGHVNTISGHTIEETADKEVEDQQQDYIVIPGQPWLDGICVAPGVVRQFVAMPLGSGYTVEGQKTSKEQHGGLQLEITPELFPKQRLWSYGKDKHIVKSARGFPSGLDEMKTPEQLGRNIGDVLRSYPADSIYEEPLKIKHLAKPGSYITCRVIAQMHFATLPSMQPSYSSRLRSSYSVHVRCDTNSGSPGQLPMAPIKDTLEIPSASALHSLLPEQVTEFSSKTESLDYNSEDNTKRELEVNDARDISAMGLAAGGKLIQDIYKDPYPATLWNHSAARILHVHILDPVSCEKVTHIVPRPPSMDAKAYTEASGQFFVVKEKVDERLHGGDFDNVKSVIQMDQQVGISTEPEFDPTKPKMCTTCELRLCDCIIRPCDHQFCNVCIKRIEQNSNEDSASAHREWNCPTCDSMVSHVAGFSAPMNLPGEEPLRVKVPVNVLEIEDGRVRFESVQKTRI</sequence>
<keyword evidence="1" id="KW-0479">Metal-binding</keyword>
<feature type="domain" description="RING-type" evidence="5">
    <location>
        <begin position="583"/>
        <end position="631"/>
    </location>
</feature>
<evidence type="ECO:0000256" key="4">
    <source>
        <dbReference type="PROSITE-ProRule" id="PRU00175"/>
    </source>
</evidence>
<dbReference type="GeneID" id="29111029"/>
<dbReference type="PROSITE" id="PS00518">
    <property type="entry name" value="ZF_RING_1"/>
    <property type="match status" value="1"/>
</dbReference>
<organism evidence="6 7">
    <name type="scientific">Alternaria alternata</name>
    <name type="common">Alternaria rot fungus</name>
    <name type="synonym">Torula alternata</name>
    <dbReference type="NCBI Taxonomy" id="5599"/>
    <lineage>
        <taxon>Eukaryota</taxon>
        <taxon>Fungi</taxon>
        <taxon>Dikarya</taxon>
        <taxon>Ascomycota</taxon>
        <taxon>Pezizomycotina</taxon>
        <taxon>Dothideomycetes</taxon>
        <taxon>Pleosporomycetidae</taxon>
        <taxon>Pleosporales</taxon>
        <taxon>Pleosporineae</taxon>
        <taxon>Pleosporaceae</taxon>
        <taxon>Alternaria</taxon>
        <taxon>Alternaria sect. Alternaria</taxon>
        <taxon>Alternaria alternata complex</taxon>
    </lineage>
</organism>
<gene>
    <name evidence="6" type="ORF">CC77DRAFT_1022310</name>
</gene>
<dbReference type="OMA" id="PMWQREA"/>
<proteinExistence type="predicted"/>
<evidence type="ECO:0000259" key="5">
    <source>
        <dbReference type="PROSITE" id="PS50089"/>
    </source>
</evidence>
<evidence type="ECO:0000256" key="3">
    <source>
        <dbReference type="ARBA" id="ARBA00022833"/>
    </source>
</evidence>
<reference evidence="6 7" key="1">
    <citation type="submission" date="2016-05" db="EMBL/GenBank/DDBJ databases">
        <title>Comparative analysis of secretome profiles of manganese(II)-oxidizing ascomycete fungi.</title>
        <authorList>
            <consortium name="DOE Joint Genome Institute"/>
            <person name="Zeiner C.A."/>
            <person name="Purvine S.O."/>
            <person name="Zink E.M."/>
            <person name="Wu S."/>
            <person name="Pasa-Tolic L."/>
            <person name="Chaput D.L."/>
            <person name="Haridas S."/>
            <person name="Grigoriev I.V."/>
            <person name="Santelli C.M."/>
            <person name="Hansel C.M."/>
        </authorList>
    </citation>
    <scope>NUCLEOTIDE SEQUENCE [LARGE SCALE GENOMIC DNA]</scope>
    <source>
        <strain evidence="6 7">SRC1lrK2f</strain>
    </source>
</reference>
<dbReference type="RefSeq" id="XP_018383482.1">
    <property type="nucleotide sequence ID" value="XM_018525435.1"/>
</dbReference>
<dbReference type="AlphaFoldDB" id="A0A177DFM8"/>
<dbReference type="Proteomes" id="UP000077248">
    <property type="component" value="Unassembled WGS sequence"/>
</dbReference>
<protein>
    <recommendedName>
        <fullName evidence="5">RING-type domain-containing protein</fullName>
    </recommendedName>
</protein>
<dbReference type="InterPro" id="IPR017907">
    <property type="entry name" value="Znf_RING_CS"/>
</dbReference>
<evidence type="ECO:0000256" key="1">
    <source>
        <dbReference type="ARBA" id="ARBA00022723"/>
    </source>
</evidence>
<dbReference type="Gene3D" id="3.30.40.10">
    <property type="entry name" value="Zinc/RING finger domain, C3HC4 (zinc finger)"/>
    <property type="match status" value="1"/>
</dbReference>
<dbReference type="VEuPathDB" id="FungiDB:CC77DRAFT_1022310"/>
<evidence type="ECO:0000256" key="2">
    <source>
        <dbReference type="ARBA" id="ARBA00022771"/>
    </source>
</evidence>
<evidence type="ECO:0000313" key="6">
    <source>
        <dbReference type="EMBL" id="OAG18061.1"/>
    </source>
</evidence>